<organism evidence="1 2">
    <name type="scientific">Hymenobacter coccineus</name>
    <dbReference type="NCBI Taxonomy" id="1908235"/>
    <lineage>
        <taxon>Bacteria</taxon>
        <taxon>Pseudomonadati</taxon>
        <taxon>Bacteroidota</taxon>
        <taxon>Cytophagia</taxon>
        <taxon>Cytophagales</taxon>
        <taxon>Hymenobacteraceae</taxon>
        <taxon>Hymenobacter</taxon>
    </lineage>
</organism>
<protein>
    <submittedName>
        <fullName evidence="1">Ester cyclase</fullName>
    </submittedName>
</protein>
<reference evidence="1 2" key="1">
    <citation type="submission" date="2016-08" db="EMBL/GenBank/DDBJ databases">
        <title>Hymenobacter coccineus sp. nov., Hymenobacter lapidarius sp. nov. and Hymenobacter glacialis sp. nov., isolated from Antarctic soil.</title>
        <authorList>
            <person name="Sedlacek I."/>
            <person name="Kralova S."/>
            <person name="Kyrova K."/>
            <person name="Maslanova I."/>
            <person name="Stankova E."/>
            <person name="Vrbovska V."/>
            <person name="Nemec M."/>
            <person name="Bartak M."/>
            <person name="Svec P."/>
            <person name="Busse H.-J."/>
            <person name="Pantucek R."/>
        </authorList>
    </citation>
    <scope>NUCLEOTIDE SEQUENCE [LARGE SCALE GENOMIC DNA]</scope>
    <source>
        <strain evidence="1 2">CCM 8649</strain>
    </source>
</reference>
<dbReference type="PANTHER" id="PTHR38436">
    <property type="entry name" value="POLYKETIDE CYCLASE SNOAL-LIKE DOMAIN"/>
    <property type="match status" value="1"/>
</dbReference>
<dbReference type="SUPFAM" id="SSF54427">
    <property type="entry name" value="NTF2-like"/>
    <property type="match status" value="1"/>
</dbReference>
<dbReference type="InterPro" id="IPR032710">
    <property type="entry name" value="NTF2-like_dom_sf"/>
</dbReference>
<name>A0A1G1TGN5_9BACT</name>
<dbReference type="AlphaFoldDB" id="A0A1G1TGN5"/>
<evidence type="ECO:0000313" key="2">
    <source>
        <dbReference type="Proteomes" id="UP000177506"/>
    </source>
</evidence>
<gene>
    <name evidence="1" type="ORF">BEN49_07865</name>
</gene>
<proteinExistence type="predicted"/>
<dbReference type="Gene3D" id="3.10.450.50">
    <property type="match status" value="1"/>
</dbReference>
<dbReference type="PANTHER" id="PTHR38436:SF1">
    <property type="entry name" value="ESTER CYCLASE"/>
    <property type="match status" value="1"/>
</dbReference>
<evidence type="ECO:0000313" key="1">
    <source>
        <dbReference type="EMBL" id="OGX90040.1"/>
    </source>
</evidence>
<dbReference type="EMBL" id="MDZA01000210">
    <property type="protein sequence ID" value="OGX90040.1"/>
    <property type="molecule type" value="Genomic_DNA"/>
</dbReference>
<comment type="caution">
    <text evidence="1">The sequence shown here is derived from an EMBL/GenBank/DDBJ whole genome shotgun (WGS) entry which is preliminary data.</text>
</comment>
<accession>A0A1G1TGN5</accession>
<dbReference type="Proteomes" id="UP000177506">
    <property type="component" value="Unassembled WGS sequence"/>
</dbReference>
<dbReference type="Pfam" id="PF07366">
    <property type="entry name" value="SnoaL"/>
    <property type="match status" value="1"/>
</dbReference>
<dbReference type="GO" id="GO:0030638">
    <property type="term" value="P:polyketide metabolic process"/>
    <property type="evidence" value="ECO:0007669"/>
    <property type="project" value="InterPro"/>
</dbReference>
<dbReference type="InterPro" id="IPR009959">
    <property type="entry name" value="Cyclase_SnoaL-like"/>
</dbReference>
<dbReference type="RefSeq" id="WP_070744019.1">
    <property type="nucleotide sequence ID" value="NZ_MDZA01000210.1"/>
</dbReference>
<keyword evidence="2" id="KW-1185">Reference proteome</keyword>
<sequence>MILPTPNPQPLTAEEIQAIETFYGAWKLHQPELLDQVCTPDWKDIPLGPGQADGPQGLKDIIVKFTAAFPDVEIILHELFGTHERAGVRAEIVFTNQQQVPGVSGTGNRVSIALHEFHYLKDGKLTHTWHLEQGAFQDYAMFALK</sequence>